<dbReference type="EMBL" id="CP081078">
    <property type="protein sequence ID" value="UWQ58640.1"/>
    <property type="molecule type" value="Genomic_DNA"/>
</dbReference>
<organism evidence="1 2">
    <name type="scientific">Leisingera caerulea</name>
    <name type="common">Phaeobacter caeruleus</name>
    <dbReference type="NCBI Taxonomy" id="506591"/>
    <lineage>
        <taxon>Bacteria</taxon>
        <taxon>Pseudomonadati</taxon>
        <taxon>Pseudomonadota</taxon>
        <taxon>Alphaproteobacteria</taxon>
        <taxon>Rhodobacterales</taxon>
        <taxon>Roseobacteraceae</taxon>
        <taxon>Leisingera</taxon>
    </lineage>
</organism>
<evidence type="ECO:0000313" key="2">
    <source>
        <dbReference type="Proteomes" id="UP001058184"/>
    </source>
</evidence>
<protein>
    <submittedName>
        <fullName evidence="1">Uncharacterized protein</fullName>
    </submittedName>
</protein>
<evidence type="ECO:0000313" key="1">
    <source>
        <dbReference type="EMBL" id="UWQ58640.1"/>
    </source>
</evidence>
<name>A0ABY5WWE9_LEICA</name>
<proteinExistence type="predicted"/>
<sequence>MRSFEELEGHLEAWMGEFEHLEDYGADEPQKEAVRGAIRHIRRRMLEHVSEEDLPEIPERML</sequence>
<dbReference type="RefSeq" id="WP_260002638.1">
    <property type="nucleotide sequence ID" value="NZ_CP081078.1"/>
</dbReference>
<dbReference type="Proteomes" id="UP001058184">
    <property type="component" value="Chromosome"/>
</dbReference>
<gene>
    <name evidence="1" type="ORF">K3722_00460</name>
</gene>
<keyword evidence="2" id="KW-1185">Reference proteome</keyword>
<reference evidence="1" key="1">
    <citation type="submission" date="2021-08" db="EMBL/GenBank/DDBJ databases">
        <authorList>
            <person name="Nwanade C."/>
            <person name="Wang M."/>
            <person name="Masoudi A."/>
            <person name="Yu Z."/>
            <person name="Liu J."/>
        </authorList>
    </citation>
    <scope>NUCLEOTIDE SEQUENCE</scope>
    <source>
        <strain evidence="1">S141</strain>
    </source>
</reference>
<accession>A0ABY5WWE9</accession>